<dbReference type="HOGENOM" id="CLU_117524_0_0_3"/>
<accession>B0C6N3</accession>
<dbReference type="InterPro" id="IPR011051">
    <property type="entry name" value="RmlC_Cupin_sf"/>
</dbReference>
<dbReference type="InterPro" id="IPR025979">
    <property type="entry name" value="ChrR-like_cupin_dom"/>
</dbReference>
<dbReference type="SUPFAM" id="SSF51182">
    <property type="entry name" value="RmlC-like cupins"/>
    <property type="match status" value="1"/>
</dbReference>
<dbReference type="RefSeq" id="WP_012163046.1">
    <property type="nucleotide sequence ID" value="NC_009925.1"/>
</dbReference>
<proteinExistence type="predicted"/>
<feature type="domain" description="ChrR-like cupin" evidence="1">
    <location>
        <begin position="99"/>
        <end position="191"/>
    </location>
</feature>
<dbReference type="Proteomes" id="UP000000268">
    <property type="component" value="Chromosome"/>
</dbReference>
<sequence length="201" mass="21873">MNHSAPQPNPEELSNWAALSALGALAGDDQLAESFSADELDAEIAGFEDAVSAIAYSVPAMPISPKLKERLFQRIDATTLQSAELYALISQPIEELIALSNQLQWQDIEGPGEFKHAVYQTNTLHRELAFFVKSDQGGLFPKHHHAAGEEILVLAGDLVVDDQVYQKGDRIVSAADTIHQPATRNGCLLFCVASMDNQFVS</sequence>
<dbReference type="AlphaFoldDB" id="B0C6N3"/>
<dbReference type="KEGG" id="amr:AM1_2581"/>
<dbReference type="eggNOG" id="COG3806">
    <property type="taxonomic scope" value="Bacteria"/>
</dbReference>
<dbReference type="OrthoDB" id="9801227at2"/>
<evidence type="ECO:0000259" key="1">
    <source>
        <dbReference type="Pfam" id="PF12973"/>
    </source>
</evidence>
<organism evidence="2 3">
    <name type="scientific">Acaryochloris marina (strain MBIC 11017)</name>
    <dbReference type="NCBI Taxonomy" id="329726"/>
    <lineage>
        <taxon>Bacteria</taxon>
        <taxon>Bacillati</taxon>
        <taxon>Cyanobacteriota</taxon>
        <taxon>Cyanophyceae</taxon>
        <taxon>Acaryochloridales</taxon>
        <taxon>Acaryochloridaceae</taxon>
        <taxon>Acaryochloris</taxon>
    </lineage>
</organism>
<dbReference type="Gene3D" id="2.60.120.10">
    <property type="entry name" value="Jelly Rolls"/>
    <property type="match status" value="1"/>
</dbReference>
<dbReference type="Pfam" id="PF12973">
    <property type="entry name" value="Cupin_7"/>
    <property type="match status" value="1"/>
</dbReference>
<protein>
    <recommendedName>
        <fullName evidence="1">ChrR-like cupin domain-containing protein</fullName>
    </recommendedName>
</protein>
<keyword evidence="3" id="KW-1185">Reference proteome</keyword>
<name>B0C6N3_ACAM1</name>
<dbReference type="InterPro" id="IPR014710">
    <property type="entry name" value="RmlC-like_jellyroll"/>
</dbReference>
<evidence type="ECO:0000313" key="3">
    <source>
        <dbReference type="Proteomes" id="UP000000268"/>
    </source>
</evidence>
<dbReference type="EMBL" id="CP000828">
    <property type="protein sequence ID" value="ABW27589.1"/>
    <property type="molecule type" value="Genomic_DNA"/>
</dbReference>
<evidence type="ECO:0000313" key="2">
    <source>
        <dbReference type="EMBL" id="ABW27589.1"/>
    </source>
</evidence>
<gene>
    <name evidence="2" type="ordered locus">AM1_2581</name>
</gene>
<reference evidence="2 3" key="1">
    <citation type="journal article" date="2008" name="Proc. Natl. Acad. Sci. U.S.A.">
        <title>Niche adaptation and genome expansion in the chlorophyll d-producing cyanobacterium Acaryochloris marina.</title>
        <authorList>
            <person name="Swingley W.D."/>
            <person name="Chen M."/>
            <person name="Cheung P.C."/>
            <person name="Conrad A.L."/>
            <person name="Dejesa L.C."/>
            <person name="Hao J."/>
            <person name="Honchak B.M."/>
            <person name="Karbach L.E."/>
            <person name="Kurdoglu A."/>
            <person name="Lahiri S."/>
            <person name="Mastrian S.D."/>
            <person name="Miyashita H."/>
            <person name="Page L."/>
            <person name="Ramakrishna P."/>
            <person name="Satoh S."/>
            <person name="Sattley W.M."/>
            <person name="Shimada Y."/>
            <person name="Taylor H.L."/>
            <person name="Tomo T."/>
            <person name="Tsuchiya T."/>
            <person name="Wang Z.T."/>
            <person name="Raymond J."/>
            <person name="Mimuro M."/>
            <person name="Blankenship R.E."/>
            <person name="Touchman J.W."/>
        </authorList>
    </citation>
    <scope>NUCLEOTIDE SEQUENCE [LARGE SCALE GENOMIC DNA]</scope>
    <source>
        <strain evidence="3">MBIC 11017</strain>
    </source>
</reference>